<dbReference type="PANTHER" id="PTHR37486:SF1">
    <property type="entry name" value="STRINGENT STARVATION PROTEIN B"/>
    <property type="match status" value="1"/>
</dbReference>
<feature type="compositionally biased region" description="Basic and acidic residues" evidence="1">
    <location>
        <begin position="119"/>
        <end position="131"/>
    </location>
</feature>
<proteinExistence type="predicted"/>
<dbReference type="PIRSF" id="PIRSF005276">
    <property type="entry name" value="SspB"/>
    <property type="match status" value="1"/>
</dbReference>
<evidence type="ECO:0000256" key="1">
    <source>
        <dbReference type="SAM" id="MobiDB-lite"/>
    </source>
</evidence>
<comment type="caution">
    <text evidence="2">The sequence shown here is derived from an EMBL/GenBank/DDBJ whole genome shotgun (WGS) entry which is preliminary data.</text>
</comment>
<keyword evidence="3" id="KW-1185">Reference proteome</keyword>
<name>A0A1T1HFE5_OCELI</name>
<dbReference type="GO" id="GO:0005840">
    <property type="term" value="C:ribosome"/>
    <property type="evidence" value="ECO:0007669"/>
    <property type="project" value="TreeGrafter"/>
</dbReference>
<dbReference type="AlphaFoldDB" id="A0A1T1HFE5"/>
<evidence type="ECO:0000313" key="3">
    <source>
        <dbReference type="Proteomes" id="UP000190064"/>
    </source>
</evidence>
<accession>A0A1T1HFE5</accession>
<dbReference type="InterPro" id="IPR007481">
    <property type="entry name" value="SspB"/>
</dbReference>
<dbReference type="GO" id="GO:0045732">
    <property type="term" value="P:positive regulation of protein catabolic process"/>
    <property type="evidence" value="ECO:0007669"/>
    <property type="project" value="TreeGrafter"/>
</dbReference>
<dbReference type="GO" id="GO:0005829">
    <property type="term" value="C:cytosol"/>
    <property type="evidence" value="ECO:0007669"/>
    <property type="project" value="TreeGrafter"/>
</dbReference>
<keyword evidence="2" id="KW-0378">Hydrolase</keyword>
<dbReference type="PANTHER" id="PTHR37486">
    <property type="entry name" value="STRINGENT STARVATION PROTEIN B"/>
    <property type="match status" value="1"/>
</dbReference>
<reference evidence="2" key="1">
    <citation type="submission" date="2017-02" db="EMBL/GenBank/DDBJ databases">
        <title>Draft Genome Sequence of the Salt Water Bacterium Oceanospirillum linum ATCC 11336.</title>
        <authorList>
            <person name="Trachtenberg A.M."/>
            <person name="Carney J.G."/>
            <person name="Linnane J.D."/>
            <person name="Rheaume B.A."/>
            <person name="Pitts N.L."/>
            <person name="Mykles D.L."/>
            <person name="Maclea K.S."/>
        </authorList>
    </citation>
    <scope>NUCLEOTIDE SEQUENCE [LARGE SCALE GENOMIC DNA]</scope>
    <source>
        <strain evidence="2">ATCC 11336</strain>
    </source>
</reference>
<dbReference type="NCBIfam" id="NF008763">
    <property type="entry name" value="PRK11798.1-2"/>
    <property type="match status" value="1"/>
</dbReference>
<dbReference type="RefSeq" id="WP_077242873.1">
    <property type="nucleotide sequence ID" value="NZ_FXTS01000001.1"/>
</dbReference>
<dbReference type="SUPFAM" id="SSF101738">
    <property type="entry name" value="SspB-like"/>
    <property type="match status" value="1"/>
</dbReference>
<dbReference type="GO" id="GO:0006508">
    <property type="term" value="P:proteolysis"/>
    <property type="evidence" value="ECO:0007669"/>
    <property type="project" value="UniProtKB-KW"/>
</dbReference>
<keyword evidence="2" id="KW-0645">Protease</keyword>
<dbReference type="NCBIfam" id="NF008769">
    <property type="entry name" value="PRK11798.2-5"/>
    <property type="match status" value="1"/>
</dbReference>
<dbReference type="STRING" id="966.BTA35_0202710"/>
<dbReference type="Proteomes" id="UP000190064">
    <property type="component" value="Unassembled WGS sequence"/>
</dbReference>
<dbReference type="InterPro" id="IPR036760">
    <property type="entry name" value="SspB-like_sf"/>
</dbReference>
<dbReference type="Pfam" id="PF04386">
    <property type="entry name" value="SspB"/>
    <property type="match status" value="1"/>
</dbReference>
<dbReference type="EMBL" id="MTSD02000001">
    <property type="protein sequence ID" value="OOV88437.1"/>
    <property type="molecule type" value="Genomic_DNA"/>
</dbReference>
<feature type="compositionally biased region" description="Basic and acidic residues" evidence="1">
    <location>
        <begin position="101"/>
        <end position="110"/>
    </location>
</feature>
<sequence length="138" mass="15139">MSSSRPYLIRALYEWLADNDLTPYLAVDATIENVMVPSQHIQDGQIVLNIAMSAVRELDISNEAVTFSARFGGVPQQVYVPAAAVLAIYAKENGQGMAFGHEPELPDPEPKGPVAVETESVREEKESESKRPSLRVVK</sequence>
<dbReference type="Gene3D" id="2.30.30.220">
    <property type="entry name" value="SspB-like"/>
    <property type="match status" value="1"/>
</dbReference>
<dbReference type="GO" id="GO:0008233">
    <property type="term" value="F:peptidase activity"/>
    <property type="evidence" value="ECO:0007669"/>
    <property type="project" value="UniProtKB-KW"/>
</dbReference>
<protein>
    <submittedName>
        <fullName evidence="2">ClpXP protease specificity-enhancing factor</fullName>
    </submittedName>
</protein>
<organism evidence="2 3">
    <name type="scientific">Oceanospirillum linum</name>
    <dbReference type="NCBI Taxonomy" id="966"/>
    <lineage>
        <taxon>Bacteria</taxon>
        <taxon>Pseudomonadati</taxon>
        <taxon>Pseudomonadota</taxon>
        <taxon>Gammaproteobacteria</taxon>
        <taxon>Oceanospirillales</taxon>
        <taxon>Oceanospirillaceae</taxon>
        <taxon>Oceanospirillum</taxon>
    </lineage>
</organism>
<evidence type="ECO:0000313" key="2">
    <source>
        <dbReference type="EMBL" id="OOV88437.1"/>
    </source>
</evidence>
<gene>
    <name evidence="2" type="ORF">BTA35_0202710</name>
</gene>
<feature type="region of interest" description="Disordered" evidence="1">
    <location>
        <begin position="97"/>
        <end position="138"/>
    </location>
</feature>